<dbReference type="PANTHER" id="PTHR48048:SF30">
    <property type="entry name" value="GLYCOSYLTRANSFERASE"/>
    <property type="match status" value="1"/>
</dbReference>
<keyword evidence="3 4" id="KW-0808">Transferase</keyword>
<evidence type="ECO:0000256" key="2">
    <source>
        <dbReference type="ARBA" id="ARBA00022676"/>
    </source>
</evidence>
<evidence type="ECO:0000313" key="5">
    <source>
        <dbReference type="Proteomes" id="UP000245207"/>
    </source>
</evidence>
<dbReference type="Pfam" id="PF00201">
    <property type="entry name" value="UDPGT"/>
    <property type="match status" value="1"/>
</dbReference>
<evidence type="ECO:0000256" key="1">
    <source>
        <dbReference type="ARBA" id="ARBA00009995"/>
    </source>
</evidence>
<evidence type="ECO:0000313" key="4">
    <source>
        <dbReference type="EMBL" id="PWA82384.1"/>
    </source>
</evidence>
<dbReference type="FunFam" id="3.40.50.2000:FF:000020">
    <property type="entry name" value="Glycosyltransferase"/>
    <property type="match status" value="1"/>
</dbReference>
<organism evidence="4 5">
    <name type="scientific">Artemisia annua</name>
    <name type="common">Sweet wormwood</name>
    <dbReference type="NCBI Taxonomy" id="35608"/>
    <lineage>
        <taxon>Eukaryota</taxon>
        <taxon>Viridiplantae</taxon>
        <taxon>Streptophyta</taxon>
        <taxon>Embryophyta</taxon>
        <taxon>Tracheophyta</taxon>
        <taxon>Spermatophyta</taxon>
        <taxon>Magnoliopsida</taxon>
        <taxon>eudicotyledons</taxon>
        <taxon>Gunneridae</taxon>
        <taxon>Pentapetalae</taxon>
        <taxon>asterids</taxon>
        <taxon>campanulids</taxon>
        <taxon>Asterales</taxon>
        <taxon>Asteraceae</taxon>
        <taxon>Asteroideae</taxon>
        <taxon>Anthemideae</taxon>
        <taxon>Artemisiinae</taxon>
        <taxon>Artemisia</taxon>
    </lineage>
</organism>
<keyword evidence="2" id="KW-0328">Glycosyltransferase</keyword>
<dbReference type="FunFam" id="3.40.50.2000:FF:000095">
    <property type="entry name" value="Glycosyltransferase"/>
    <property type="match status" value="1"/>
</dbReference>
<dbReference type="GO" id="GO:0035251">
    <property type="term" value="F:UDP-glucosyltransferase activity"/>
    <property type="evidence" value="ECO:0007669"/>
    <property type="project" value="InterPro"/>
</dbReference>
<evidence type="ECO:0000256" key="3">
    <source>
        <dbReference type="ARBA" id="ARBA00022679"/>
    </source>
</evidence>
<dbReference type="EMBL" id="PKPP01001478">
    <property type="protein sequence ID" value="PWA82384.1"/>
    <property type="molecule type" value="Genomic_DNA"/>
</dbReference>
<keyword evidence="5" id="KW-1185">Reference proteome</keyword>
<protein>
    <submittedName>
        <fullName evidence="4">UDP-glycosyltransferase 88F3</fullName>
    </submittedName>
</protein>
<sequence length="479" mass="53128">MIRFASTYSTKQTYRMGTIVLYPAPAMGHLISMVELGKLILKHHPSCSIIVLNLTNSHKSGSIVSYISHVTETIPAIKFHHLPKIPLDLESYSSSEAIIFDLIGRSINNVADVLRCIEPTALIIDLFCTSAMSAAANLNIPVYYFITSGACCLVKILYFPTLDRDYPGSFKDMNRLVYSPGMPPIPSADMPGPVLQRNSTDYSDFLQLANLLPKSSGIIVNTFDSLEPKPIRAITDGLCVKDQATPPLYCVGPLLADSYNETHECLNWLDLQPKQSVVYLSFGSECMFSIDQLHEIAKGLEMSGQRFLWVIRSPPTVKRGELFVPPDVVDLNQLLPDGFIERTNDRGFVVKKWAPQVAVLSHESVGGFVTHCGWNSVLEATRAGVPMLAWPLYAEQKLNKIVMVKEMKVALPIDAKDGKVAAEEVEKRVRQLMESEEGNIVREFVKARKDDAARAMSEGGSSRVALAKLVESWQTTRHL</sequence>
<dbReference type="Proteomes" id="UP000245207">
    <property type="component" value="Unassembled WGS sequence"/>
</dbReference>
<comment type="similarity">
    <text evidence="1">Belongs to the UDP-glycosyltransferase family.</text>
</comment>
<reference evidence="4 5" key="1">
    <citation type="journal article" date="2018" name="Mol. Plant">
        <title>The genome of Artemisia annua provides insight into the evolution of Asteraceae family and artemisinin biosynthesis.</title>
        <authorList>
            <person name="Shen Q."/>
            <person name="Zhang L."/>
            <person name="Liao Z."/>
            <person name="Wang S."/>
            <person name="Yan T."/>
            <person name="Shi P."/>
            <person name="Liu M."/>
            <person name="Fu X."/>
            <person name="Pan Q."/>
            <person name="Wang Y."/>
            <person name="Lv Z."/>
            <person name="Lu X."/>
            <person name="Zhang F."/>
            <person name="Jiang W."/>
            <person name="Ma Y."/>
            <person name="Chen M."/>
            <person name="Hao X."/>
            <person name="Li L."/>
            <person name="Tang Y."/>
            <person name="Lv G."/>
            <person name="Zhou Y."/>
            <person name="Sun X."/>
            <person name="Brodelius P.E."/>
            <person name="Rose J.K.C."/>
            <person name="Tang K."/>
        </authorList>
    </citation>
    <scope>NUCLEOTIDE SEQUENCE [LARGE SCALE GENOMIC DNA]</scope>
    <source>
        <strain evidence="5">cv. Huhao1</strain>
        <tissue evidence="4">Leaf</tissue>
    </source>
</reference>
<gene>
    <name evidence="4" type="ORF">CTI12_AA179100</name>
</gene>
<dbReference type="InterPro" id="IPR050481">
    <property type="entry name" value="UDP-glycosyltransf_plant"/>
</dbReference>
<proteinExistence type="inferred from homology"/>
<name>A0A2U1P9G1_ARTAN</name>
<comment type="caution">
    <text evidence="4">The sequence shown here is derived from an EMBL/GenBank/DDBJ whole genome shotgun (WGS) entry which is preliminary data.</text>
</comment>
<dbReference type="AlphaFoldDB" id="A0A2U1P9G1"/>
<dbReference type="PANTHER" id="PTHR48048">
    <property type="entry name" value="GLYCOSYLTRANSFERASE"/>
    <property type="match status" value="1"/>
</dbReference>
<dbReference type="CDD" id="cd03784">
    <property type="entry name" value="GT1_Gtf-like"/>
    <property type="match status" value="1"/>
</dbReference>
<dbReference type="SUPFAM" id="SSF53756">
    <property type="entry name" value="UDP-Glycosyltransferase/glycogen phosphorylase"/>
    <property type="match status" value="1"/>
</dbReference>
<dbReference type="OrthoDB" id="5835829at2759"/>
<accession>A0A2U1P9G1</accession>
<dbReference type="InterPro" id="IPR002213">
    <property type="entry name" value="UDP_glucos_trans"/>
</dbReference>
<dbReference type="Gene3D" id="3.40.50.2000">
    <property type="entry name" value="Glycogen Phosphorylase B"/>
    <property type="match status" value="2"/>
</dbReference>